<protein>
    <submittedName>
        <fullName evidence="3">Probable lipoprotein</fullName>
    </submittedName>
</protein>
<dbReference type="AlphaFoldDB" id="A0A238UAM7"/>
<keyword evidence="4" id="KW-1185">Reference proteome</keyword>
<keyword evidence="1" id="KW-0732">Signal</keyword>
<evidence type="ECO:0000256" key="1">
    <source>
        <dbReference type="SAM" id="SignalP"/>
    </source>
</evidence>
<evidence type="ECO:0000259" key="2">
    <source>
        <dbReference type="Pfam" id="PF18431"/>
    </source>
</evidence>
<dbReference type="PROSITE" id="PS51257">
    <property type="entry name" value="PROKAR_LIPOPROTEIN"/>
    <property type="match status" value="1"/>
</dbReference>
<feature type="signal peptide" evidence="1">
    <location>
        <begin position="1"/>
        <end position="27"/>
    </location>
</feature>
<gene>
    <name evidence="3" type="ORF">TJEJU_2535</name>
</gene>
<feature type="chain" id="PRO_5012466795" evidence="1">
    <location>
        <begin position="28"/>
        <end position="182"/>
    </location>
</feature>
<dbReference type="CDD" id="cd20684">
    <property type="entry name" value="CdiA-CT_Yk_RNaseA-like"/>
    <property type="match status" value="1"/>
</dbReference>
<dbReference type="RefSeq" id="WP_095072598.1">
    <property type="nucleotide sequence ID" value="NZ_LT899436.1"/>
</dbReference>
<evidence type="ECO:0000313" key="3">
    <source>
        <dbReference type="EMBL" id="SNR16219.1"/>
    </source>
</evidence>
<dbReference type="OrthoDB" id="1938617at2"/>
<name>A0A238UAM7_9FLAO</name>
<dbReference type="KEGG" id="tje:TJEJU_2535"/>
<evidence type="ECO:0000313" key="4">
    <source>
        <dbReference type="Proteomes" id="UP000215214"/>
    </source>
</evidence>
<dbReference type="EMBL" id="LT899436">
    <property type="protein sequence ID" value="SNR16219.1"/>
    <property type="molecule type" value="Genomic_DNA"/>
</dbReference>
<accession>A0A238UAM7</accession>
<keyword evidence="3" id="KW-0449">Lipoprotein</keyword>
<proteinExistence type="predicted"/>
<dbReference type="Pfam" id="PF18431">
    <property type="entry name" value="RNAse_A_bac"/>
    <property type="match status" value="1"/>
</dbReference>
<dbReference type="Proteomes" id="UP000215214">
    <property type="component" value="Chromosome TJEJU"/>
</dbReference>
<sequence length="182" mass="20640">MKLFKVNYYLKIFLLGLFITTSFTSCQDEELVMNPSEVITPQTTSENTSETNAILTRGGSGFLITHENCGGHTIERHVNKSDSYLRWRLNNSSISAASTFYELNQAGQVIYNAINSNSSRVNNWLNGSGGYRLVLNYSHHRNIGKVLRRGNSSPYNSRRLRVVLERRNCSGYGYRILTAYPN</sequence>
<organism evidence="3 4">
    <name type="scientific">Tenacibaculum jejuense</name>
    <dbReference type="NCBI Taxonomy" id="584609"/>
    <lineage>
        <taxon>Bacteria</taxon>
        <taxon>Pseudomonadati</taxon>
        <taxon>Bacteroidota</taxon>
        <taxon>Flavobacteriia</taxon>
        <taxon>Flavobacteriales</taxon>
        <taxon>Flavobacteriaceae</taxon>
        <taxon>Tenacibaculum</taxon>
    </lineage>
</organism>
<reference evidence="3 4" key="1">
    <citation type="submission" date="2017-07" db="EMBL/GenBank/DDBJ databases">
        <authorList>
            <person name="Sun Z.S."/>
            <person name="Albrecht U."/>
            <person name="Echele G."/>
            <person name="Lee C.C."/>
        </authorList>
    </citation>
    <scope>NUCLEOTIDE SEQUENCE [LARGE SCALE GENOMIC DNA]</scope>
    <source>
        <strain evidence="4">type strain: KCTC 22618</strain>
    </source>
</reference>
<dbReference type="InterPro" id="IPR041436">
    <property type="entry name" value="RNAse_A_bac"/>
</dbReference>
<feature type="domain" description="Bacterial CdiA-CT RNAse A" evidence="2">
    <location>
        <begin position="71"/>
        <end position="181"/>
    </location>
</feature>